<name>A0AAD7RIP8_9TELE</name>
<reference evidence="1" key="1">
    <citation type="journal article" date="2023" name="Science">
        <title>Genome structures resolve the early diversification of teleost fishes.</title>
        <authorList>
            <person name="Parey E."/>
            <person name="Louis A."/>
            <person name="Montfort J."/>
            <person name="Bouchez O."/>
            <person name="Roques C."/>
            <person name="Iampietro C."/>
            <person name="Lluch J."/>
            <person name="Castinel A."/>
            <person name="Donnadieu C."/>
            <person name="Desvignes T."/>
            <person name="Floi Bucao C."/>
            <person name="Jouanno E."/>
            <person name="Wen M."/>
            <person name="Mejri S."/>
            <person name="Dirks R."/>
            <person name="Jansen H."/>
            <person name="Henkel C."/>
            <person name="Chen W.J."/>
            <person name="Zahm M."/>
            <person name="Cabau C."/>
            <person name="Klopp C."/>
            <person name="Thompson A.W."/>
            <person name="Robinson-Rechavi M."/>
            <person name="Braasch I."/>
            <person name="Lecointre G."/>
            <person name="Bobe J."/>
            <person name="Postlethwait J.H."/>
            <person name="Berthelot C."/>
            <person name="Roest Crollius H."/>
            <person name="Guiguen Y."/>
        </authorList>
    </citation>
    <scope>NUCLEOTIDE SEQUENCE</scope>
    <source>
        <strain evidence="1">NC1722</strain>
    </source>
</reference>
<protein>
    <submittedName>
        <fullName evidence="1">Uncharacterized protein</fullName>
    </submittedName>
</protein>
<proteinExistence type="predicted"/>
<comment type="caution">
    <text evidence="1">The sequence shown here is derived from an EMBL/GenBank/DDBJ whole genome shotgun (WGS) entry which is preliminary data.</text>
</comment>
<sequence length="594" mass="66499">MEKLPPHVQSHFLQGQHVTRHIRGIWNGLWSDQFIESTFMRYGHSAGGIIGITLKPEALKIWALSRHICCKIESDMKEMEEEETNTTKVHLYHKEEAKARVIADAKDRDGLRQKLDTCLHPLDPNEHPGESIVNITSGKIAPPTVNVDSAVKIGEAMLEDFEKTWPEGFYNTISNKVKTMATTTKSIQVGDSKMYDLNVIYSRVIALFSSDRDVDVKDVLAYELAPVPTAMFTEDGMRICKAKSTLKKSLQIEVSRRNAGDADVTVIDGSVLLWTIHWPADGTVADFIENVKTRLTSYLSERDVYLIFDRYYDYSIKSVTRDVRETGVNKKHHLLLSTKLPAQKVVLSSIENKKQLNLLLGEELTQDRLFHLRSTNKHKLVVTGEDPCPIEIKMEERRTRYDLENQQEEADTIIVQQVLGCAGEAHQISVVSDDTDMFVLLLHHYHQAGLDVPLIMESPCKGRAIVDIKSTLAKHSQIVKNLLPAHAISGCDTIAPYYGLGKGSVIKVLKAGNDLSAIGNVDAPFQQVLDQATAFISACYGIKESTDMSHTRLLVWGKKNGKGHMSAPNLAALPPTNEAFIENVKRAHFQAILW</sequence>
<dbReference type="EMBL" id="JAINUG010000292">
    <property type="protein sequence ID" value="KAJ8383496.1"/>
    <property type="molecule type" value="Genomic_DNA"/>
</dbReference>
<keyword evidence="2" id="KW-1185">Reference proteome</keyword>
<dbReference type="AlphaFoldDB" id="A0AAD7RIP8"/>
<dbReference type="PANTHER" id="PTHR46704:SF1">
    <property type="entry name" value="TELOMERE LENGTH REGULATION PROTEIN TEL2 HOMOLOG"/>
    <property type="match status" value="1"/>
</dbReference>
<accession>A0AAD7RIP8</accession>
<evidence type="ECO:0000313" key="2">
    <source>
        <dbReference type="Proteomes" id="UP001221898"/>
    </source>
</evidence>
<gene>
    <name evidence="1" type="ORF">AAFF_G00220130</name>
</gene>
<evidence type="ECO:0000313" key="1">
    <source>
        <dbReference type="EMBL" id="KAJ8383496.1"/>
    </source>
</evidence>
<organism evidence="1 2">
    <name type="scientific">Aldrovandia affinis</name>
    <dbReference type="NCBI Taxonomy" id="143900"/>
    <lineage>
        <taxon>Eukaryota</taxon>
        <taxon>Metazoa</taxon>
        <taxon>Chordata</taxon>
        <taxon>Craniata</taxon>
        <taxon>Vertebrata</taxon>
        <taxon>Euteleostomi</taxon>
        <taxon>Actinopterygii</taxon>
        <taxon>Neopterygii</taxon>
        <taxon>Teleostei</taxon>
        <taxon>Notacanthiformes</taxon>
        <taxon>Halosauridae</taxon>
        <taxon>Aldrovandia</taxon>
    </lineage>
</organism>
<dbReference type="PANTHER" id="PTHR46704">
    <property type="entry name" value="CXC DOMAIN-CONTAINING PROTEIN-RELATED"/>
    <property type="match status" value="1"/>
</dbReference>
<dbReference type="Proteomes" id="UP001221898">
    <property type="component" value="Unassembled WGS sequence"/>
</dbReference>